<name>A0A6J7EU54_9ZZZZ</name>
<dbReference type="InterPro" id="IPR037165">
    <property type="entry name" value="AldOxase/xan_DH_Mopterin-bd_sf"/>
</dbReference>
<gene>
    <name evidence="3" type="ORF">UFOPK3376_02195</name>
</gene>
<evidence type="ECO:0000256" key="1">
    <source>
        <dbReference type="ARBA" id="ARBA00022505"/>
    </source>
</evidence>
<dbReference type="InterPro" id="IPR016208">
    <property type="entry name" value="Ald_Oxase/xanthine_DH-like"/>
</dbReference>
<dbReference type="GO" id="GO:0005506">
    <property type="term" value="F:iron ion binding"/>
    <property type="evidence" value="ECO:0007669"/>
    <property type="project" value="InterPro"/>
</dbReference>
<feature type="domain" description="Aldehyde oxidase/xanthine dehydrogenase second molybdopterin binding" evidence="2">
    <location>
        <begin position="14"/>
        <end position="304"/>
    </location>
</feature>
<dbReference type="EMBL" id="CAFBLP010000064">
    <property type="protein sequence ID" value="CAB4885841.1"/>
    <property type="molecule type" value="Genomic_DNA"/>
</dbReference>
<evidence type="ECO:0000313" key="3">
    <source>
        <dbReference type="EMBL" id="CAB4885841.1"/>
    </source>
</evidence>
<dbReference type="SUPFAM" id="SSF56003">
    <property type="entry name" value="Molybdenum cofactor-binding domain"/>
    <property type="match status" value="1"/>
</dbReference>
<dbReference type="Gene3D" id="3.30.365.10">
    <property type="entry name" value="Aldehyde oxidase/xanthine dehydrogenase, molybdopterin binding domain"/>
    <property type="match status" value="2"/>
</dbReference>
<organism evidence="3">
    <name type="scientific">freshwater metagenome</name>
    <dbReference type="NCBI Taxonomy" id="449393"/>
    <lineage>
        <taxon>unclassified sequences</taxon>
        <taxon>metagenomes</taxon>
        <taxon>ecological metagenomes</taxon>
    </lineage>
</organism>
<dbReference type="PANTHER" id="PTHR11908:SF132">
    <property type="entry name" value="ALDEHYDE OXIDASE 1-RELATED"/>
    <property type="match status" value="1"/>
</dbReference>
<dbReference type="InterPro" id="IPR046867">
    <property type="entry name" value="AldOxase/xan_DH_MoCoBD2"/>
</dbReference>
<keyword evidence="1" id="KW-0500">Molybdenum</keyword>
<proteinExistence type="predicted"/>
<dbReference type="GO" id="GO:0016491">
    <property type="term" value="F:oxidoreductase activity"/>
    <property type="evidence" value="ECO:0007669"/>
    <property type="project" value="InterPro"/>
</dbReference>
<protein>
    <submittedName>
        <fullName evidence="3">Unannotated protein</fullName>
    </submittedName>
</protein>
<dbReference type="AlphaFoldDB" id="A0A6J7EU54"/>
<dbReference type="Pfam" id="PF20256">
    <property type="entry name" value="MoCoBD_2"/>
    <property type="match status" value="1"/>
</dbReference>
<sequence>MYDSGNFAGAMTELLTLFDYDALKAEQARRRSTADEKLIGIGFSSWLEIAAFGPPGSLEGFGHLGSWESVQIRVQPDGSAIIYTGASPHGQGTVTTFAQIAAGELGIPFDKISVRHGDTATVPQGIGTMGSRATAVGGEGVRTASLRVVERAKVIAAHILEADPADIVLEGDGFAVNGTPSHSVPWSEVAWKSFRPLEIPTDSEPGSLDITVFQQVPNFSFPSGAYCCTVEIDRGTGEIEITGMYLVDDCGTVINPLLAEGQVHGGVAQGIAQALYEGISYDENGLPQNSTLMDYLIPAATELPSYTDGRVNTPTPNNGLGAKGIGESGSVGTPPAVVNAVVDALSHLGVQHLDMPVTPLAVWKVLEEAK</sequence>
<evidence type="ECO:0000259" key="2">
    <source>
        <dbReference type="Pfam" id="PF20256"/>
    </source>
</evidence>
<dbReference type="PANTHER" id="PTHR11908">
    <property type="entry name" value="XANTHINE DEHYDROGENASE"/>
    <property type="match status" value="1"/>
</dbReference>
<reference evidence="3" key="1">
    <citation type="submission" date="2020-05" db="EMBL/GenBank/DDBJ databases">
        <authorList>
            <person name="Chiriac C."/>
            <person name="Salcher M."/>
            <person name="Ghai R."/>
            <person name="Kavagutti S V."/>
        </authorList>
    </citation>
    <scope>NUCLEOTIDE SEQUENCE</scope>
</reference>
<accession>A0A6J7EU54</accession>